<sequence length="175" mass="19372">MLPTKSFPTRSSTLEDPCAATPGWCRSSVTLITSFFLHSFFFASCPLVKRGHAINCRNGNDSHSGYPTSSRSTEQIKRITQTPIIRGTSLQTSGMKSEEAQLLQSARKRVKNTIEKVTFPQKRKVPLWSKSSQIYAKQPYALCMHACSTTGISSQPVKGKERKSPLSHSVIGTKH</sequence>
<evidence type="ECO:0000256" key="1">
    <source>
        <dbReference type="SAM" id="MobiDB-lite"/>
    </source>
</evidence>
<feature type="region of interest" description="Disordered" evidence="1">
    <location>
        <begin position="153"/>
        <end position="175"/>
    </location>
</feature>
<evidence type="ECO:0000313" key="2">
    <source>
        <dbReference type="EMBL" id="CCC89724.1"/>
    </source>
</evidence>
<proteinExistence type="predicted"/>
<dbReference type="VEuPathDB" id="TriTrypDB:TcIL3000_3_1510"/>
<gene>
    <name evidence="2" type="ORF">TCIL3000_3_1510</name>
</gene>
<dbReference type="EMBL" id="HE575316">
    <property type="protein sequence ID" value="CCC89724.1"/>
    <property type="molecule type" value="Genomic_DNA"/>
</dbReference>
<dbReference type="AlphaFoldDB" id="G0UK19"/>
<name>G0UK19_TRYCI</name>
<protein>
    <submittedName>
        <fullName evidence="2">Uncharacterized protein TCIL3000_3_1510</fullName>
    </submittedName>
</protein>
<organism evidence="2">
    <name type="scientific">Trypanosoma congolense (strain IL3000)</name>
    <dbReference type="NCBI Taxonomy" id="1068625"/>
    <lineage>
        <taxon>Eukaryota</taxon>
        <taxon>Discoba</taxon>
        <taxon>Euglenozoa</taxon>
        <taxon>Kinetoplastea</taxon>
        <taxon>Metakinetoplastina</taxon>
        <taxon>Trypanosomatida</taxon>
        <taxon>Trypanosomatidae</taxon>
        <taxon>Trypanosoma</taxon>
        <taxon>Nannomonas</taxon>
    </lineage>
</organism>
<reference evidence="2" key="1">
    <citation type="journal article" date="2012" name="Proc. Natl. Acad. Sci. U.S.A.">
        <title>Antigenic diversity is generated by distinct evolutionary mechanisms in African trypanosome species.</title>
        <authorList>
            <person name="Jackson A.P."/>
            <person name="Berry A."/>
            <person name="Aslett M."/>
            <person name="Allison H.C."/>
            <person name="Burton P."/>
            <person name="Vavrova-Anderson J."/>
            <person name="Brown R."/>
            <person name="Browne H."/>
            <person name="Corton N."/>
            <person name="Hauser H."/>
            <person name="Gamble J."/>
            <person name="Gilderthorp R."/>
            <person name="Marcello L."/>
            <person name="McQuillan J."/>
            <person name="Otto T.D."/>
            <person name="Quail M.A."/>
            <person name="Sanders M.J."/>
            <person name="van Tonder A."/>
            <person name="Ginger M.L."/>
            <person name="Field M.C."/>
            <person name="Barry J.D."/>
            <person name="Hertz-Fowler C."/>
            <person name="Berriman M."/>
        </authorList>
    </citation>
    <scope>NUCLEOTIDE SEQUENCE</scope>
    <source>
        <strain evidence="2">IL3000</strain>
    </source>
</reference>
<accession>G0UK19</accession>